<evidence type="ECO:0000313" key="4">
    <source>
        <dbReference type="Proteomes" id="UP000007259"/>
    </source>
</evidence>
<feature type="region of interest" description="Disordered" evidence="2">
    <location>
        <begin position="163"/>
        <end position="194"/>
    </location>
</feature>
<gene>
    <name evidence="3" type="ORF">LMXM_28_0590</name>
</gene>
<dbReference type="PhylomeDB" id="E9AZM0"/>
<dbReference type="OrthoDB" id="273425at2759"/>
<dbReference type="OMA" id="EMEDVHT"/>
<name>E9AZM0_LEIMU</name>
<dbReference type="RefSeq" id="XP_003876892.1">
    <property type="nucleotide sequence ID" value="XM_003876843.1"/>
</dbReference>
<reference evidence="3 4" key="1">
    <citation type="journal article" date="2011" name="Genome Res.">
        <title>Chromosome and gene copy number variation allow major structural change between species and strains of Leishmania.</title>
        <authorList>
            <person name="Rogers M.B."/>
            <person name="Hilley J.D."/>
            <person name="Dickens N.J."/>
            <person name="Wilkes J."/>
            <person name="Bates P.A."/>
            <person name="Depledge D.P."/>
            <person name="Harris D."/>
            <person name="Her Y."/>
            <person name="Herzyk P."/>
            <person name="Imamura H."/>
            <person name="Otto T.D."/>
            <person name="Sanders M."/>
            <person name="Seeger K."/>
            <person name="Dujardin J.C."/>
            <person name="Berriman M."/>
            <person name="Smith D.F."/>
            <person name="Hertz-Fowler C."/>
            <person name="Mottram J.C."/>
        </authorList>
    </citation>
    <scope>NUCLEOTIDE SEQUENCE [LARGE SCALE GENOMIC DNA]</scope>
    <source>
        <strain evidence="3 4">MHOM/GT/2001/U1103</strain>
    </source>
</reference>
<dbReference type="KEGG" id="lmi:LMXM_28_0590"/>
<feature type="region of interest" description="Disordered" evidence="2">
    <location>
        <begin position="483"/>
        <end position="523"/>
    </location>
</feature>
<protein>
    <submittedName>
        <fullName evidence="3">Uncharacterized protein</fullName>
    </submittedName>
</protein>
<dbReference type="GeneID" id="13450395"/>
<dbReference type="EMBL" id="FR799581">
    <property type="protein sequence ID" value="CBZ28421.1"/>
    <property type="molecule type" value="Genomic_DNA"/>
</dbReference>
<evidence type="ECO:0000256" key="1">
    <source>
        <dbReference type="SAM" id="Coils"/>
    </source>
</evidence>
<feature type="compositionally biased region" description="Polar residues" evidence="2">
    <location>
        <begin position="497"/>
        <end position="523"/>
    </location>
</feature>
<feature type="compositionally biased region" description="Polar residues" evidence="2">
    <location>
        <begin position="1"/>
        <end position="12"/>
    </location>
</feature>
<evidence type="ECO:0000313" key="3">
    <source>
        <dbReference type="EMBL" id="CBZ28421.1"/>
    </source>
</evidence>
<dbReference type="VEuPathDB" id="TriTrypDB:LmxM.28.0590"/>
<feature type="compositionally biased region" description="Polar residues" evidence="2">
    <location>
        <begin position="177"/>
        <end position="186"/>
    </location>
</feature>
<dbReference type="Proteomes" id="UP000007259">
    <property type="component" value="Chromosome 28"/>
</dbReference>
<organism evidence="3 4">
    <name type="scientific">Leishmania mexicana (strain MHOM/GT/2001/U1103)</name>
    <dbReference type="NCBI Taxonomy" id="929439"/>
    <lineage>
        <taxon>Eukaryota</taxon>
        <taxon>Discoba</taxon>
        <taxon>Euglenozoa</taxon>
        <taxon>Kinetoplastea</taxon>
        <taxon>Metakinetoplastina</taxon>
        <taxon>Trypanosomatida</taxon>
        <taxon>Trypanosomatidae</taxon>
        <taxon>Leishmaniinae</taxon>
        <taxon>Leishmania</taxon>
    </lineage>
</organism>
<dbReference type="AlphaFoldDB" id="E9AZM0"/>
<feature type="coiled-coil region" evidence="1">
    <location>
        <begin position="284"/>
        <end position="328"/>
    </location>
</feature>
<proteinExistence type="predicted"/>
<feature type="region of interest" description="Disordered" evidence="2">
    <location>
        <begin position="446"/>
        <end position="469"/>
    </location>
</feature>
<sequence>MSTSANSSASTDPSRRVPAAATVLEESSSTSTHTTVNHTFKELCDSYVERSVPHRYQVTHQSSLQARKSVNVQTTSVTKGQTPVAAASSPSLTVPPELLREYVRMKEEALAHCHHQNAPADISVRRTEELEAENAYLRSLVLWLERHLPHLPSFETRLGEVVSTLPSPRPVPRREGSPTTEHQLSPSAVRPDPVAKHAVDQYNSFMLRSGSEASPPPATAQQVSELQEQIDLLREAVRGLSQRASVTGGHSSSPVPADAAAPSLRLHTVSPLPRCATPTCTTDVRTLQQIILHQQQTIRTLEQEMEDVHTAKAQMEQAMTQLREATATIAAREEGCTEDEDVGALGATAHWRSTCQTEDRISGCISLLDAASYDYARQDAADTVGHSTASGAAGEGTAAREMLKIDLEAAVEQAPEKRRAATFGGTRPPLWFDSNASLADPVRLPGVAAGEDEDGDEPSSGMRTPLPRRTVLLHQRFSSATGETSSMYSGVGIDESPFTQHTQMSCGTASNRRTSATGSFAAL</sequence>
<evidence type="ECO:0000256" key="2">
    <source>
        <dbReference type="SAM" id="MobiDB-lite"/>
    </source>
</evidence>
<keyword evidence="1" id="KW-0175">Coiled coil</keyword>
<feature type="region of interest" description="Disordered" evidence="2">
    <location>
        <begin position="1"/>
        <end position="34"/>
    </location>
</feature>
<keyword evidence="4" id="KW-1185">Reference proteome</keyword>
<accession>E9AZM0</accession>